<dbReference type="KEGG" id="hhy:Halhy_1490"/>
<reference evidence="2 3" key="1">
    <citation type="journal article" date="2011" name="Stand. Genomic Sci.">
        <title>Complete genome sequence of Haliscomenobacter hydrossis type strain (O).</title>
        <authorList>
            <consortium name="US DOE Joint Genome Institute (JGI-PGF)"/>
            <person name="Daligault H."/>
            <person name="Lapidus A."/>
            <person name="Zeytun A."/>
            <person name="Nolan M."/>
            <person name="Lucas S."/>
            <person name="Del Rio T.G."/>
            <person name="Tice H."/>
            <person name="Cheng J.F."/>
            <person name="Tapia R."/>
            <person name="Han C."/>
            <person name="Goodwin L."/>
            <person name="Pitluck S."/>
            <person name="Liolios K."/>
            <person name="Pagani I."/>
            <person name="Ivanova N."/>
            <person name="Huntemann M."/>
            <person name="Mavromatis K."/>
            <person name="Mikhailova N."/>
            <person name="Pati A."/>
            <person name="Chen A."/>
            <person name="Palaniappan K."/>
            <person name="Land M."/>
            <person name="Hauser L."/>
            <person name="Brambilla E.M."/>
            <person name="Rohde M."/>
            <person name="Verbarg S."/>
            <person name="Goker M."/>
            <person name="Bristow J."/>
            <person name="Eisen J.A."/>
            <person name="Markowitz V."/>
            <person name="Hugenholtz P."/>
            <person name="Kyrpides N.C."/>
            <person name="Klenk H.P."/>
            <person name="Woyke T."/>
        </authorList>
    </citation>
    <scope>NUCLEOTIDE SEQUENCE [LARGE SCALE GENOMIC DNA]</scope>
    <source>
        <strain evidence="3">ATCC 27775 / DSM 1100 / LMG 10767 / O</strain>
    </source>
</reference>
<sequence length="259" mass="30383">MTKPVFLITRLLVLLMIWSGYSSCSAIRRTTNSQPITHESWDQLVKKHVKADGFVDYKGFIRDSVALNRYLDQLSAVHPDDKSWTRNQQMAYWINAYNAFTIKLIVKHYPVESIKDIKKGVAFVNSVWDIKWIKIQEYTYDLNNIEHNILRPVFKDARVHAAINCASYSCPRLRNEAYTPEKLENQLEDAMKQFLADPLRNKITTEKAEISEIFKWFKGDFDRDAGSLIAYLNKFSEQKISDKTELKYLNYNWQLNDIP</sequence>
<dbReference type="InterPro" id="IPR006869">
    <property type="entry name" value="DUF547"/>
</dbReference>
<reference key="2">
    <citation type="submission" date="2011-04" db="EMBL/GenBank/DDBJ databases">
        <title>Complete sequence of chromosome of Haliscomenobacter hydrossis DSM 1100.</title>
        <authorList>
            <consortium name="US DOE Joint Genome Institute (JGI-PGF)"/>
            <person name="Lucas S."/>
            <person name="Han J."/>
            <person name="Lapidus A."/>
            <person name="Bruce D."/>
            <person name="Goodwin L."/>
            <person name="Pitluck S."/>
            <person name="Peters L."/>
            <person name="Kyrpides N."/>
            <person name="Mavromatis K."/>
            <person name="Ivanova N."/>
            <person name="Ovchinnikova G."/>
            <person name="Pagani I."/>
            <person name="Daligault H."/>
            <person name="Detter J.C."/>
            <person name="Han C."/>
            <person name="Land M."/>
            <person name="Hauser L."/>
            <person name="Markowitz V."/>
            <person name="Cheng J.-F."/>
            <person name="Hugenholtz P."/>
            <person name="Woyke T."/>
            <person name="Wu D."/>
            <person name="Verbarg S."/>
            <person name="Frueling A."/>
            <person name="Brambilla E."/>
            <person name="Klenk H.-P."/>
            <person name="Eisen J.A."/>
        </authorList>
    </citation>
    <scope>NUCLEOTIDE SEQUENCE</scope>
    <source>
        <strain>DSM 1100</strain>
    </source>
</reference>
<dbReference type="Proteomes" id="UP000008461">
    <property type="component" value="Chromosome"/>
</dbReference>
<evidence type="ECO:0000313" key="3">
    <source>
        <dbReference type="Proteomes" id="UP000008461"/>
    </source>
</evidence>
<dbReference type="HOGENOM" id="CLU_054137_1_2_10"/>
<gene>
    <name evidence="2" type="ordered locus">Halhy_1490</name>
</gene>
<name>F4KYE2_HALH1</name>
<evidence type="ECO:0000259" key="1">
    <source>
        <dbReference type="Pfam" id="PF04784"/>
    </source>
</evidence>
<organism evidence="2 3">
    <name type="scientific">Haliscomenobacter hydrossis (strain ATCC 27775 / DSM 1100 / LMG 10767 / O)</name>
    <dbReference type="NCBI Taxonomy" id="760192"/>
    <lineage>
        <taxon>Bacteria</taxon>
        <taxon>Pseudomonadati</taxon>
        <taxon>Bacteroidota</taxon>
        <taxon>Saprospiria</taxon>
        <taxon>Saprospirales</taxon>
        <taxon>Haliscomenobacteraceae</taxon>
        <taxon>Haliscomenobacter</taxon>
    </lineage>
</organism>
<dbReference type="RefSeq" id="WP_013763937.1">
    <property type="nucleotide sequence ID" value="NC_015510.1"/>
</dbReference>
<proteinExistence type="predicted"/>
<dbReference type="PANTHER" id="PTHR46361">
    <property type="entry name" value="ELECTRON CARRIER/ PROTEIN DISULFIDE OXIDOREDUCTASE"/>
    <property type="match status" value="1"/>
</dbReference>
<keyword evidence="3" id="KW-1185">Reference proteome</keyword>
<protein>
    <recommendedName>
        <fullName evidence="1">DUF547 domain-containing protein</fullName>
    </recommendedName>
</protein>
<accession>F4KYE2</accession>
<dbReference type="eggNOG" id="COG0398">
    <property type="taxonomic scope" value="Bacteria"/>
</dbReference>
<dbReference type="AlphaFoldDB" id="F4KYE2"/>
<dbReference type="EMBL" id="CP002691">
    <property type="protein sequence ID" value="AEE49383.1"/>
    <property type="molecule type" value="Genomic_DNA"/>
</dbReference>
<feature type="domain" description="DUF547" evidence="1">
    <location>
        <begin position="83"/>
        <end position="195"/>
    </location>
</feature>
<dbReference type="OrthoDB" id="526867at2"/>
<dbReference type="PANTHER" id="PTHR46361:SF3">
    <property type="entry name" value="ELECTRON CARRIER_ PROTEIN DISULFIDE OXIDOREDUCTASE"/>
    <property type="match status" value="1"/>
</dbReference>
<dbReference type="STRING" id="760192.Halhy_1490"/>
<evidence type="ECO:0000313" key="2">
    <source>
        <dbReference type="EMBL" id="AEE49383.1"/>
    </source>
</evidence>
<dbReference type="Pfam" id="PF04784">
    <property type="entry name" value="DUF547"/>
    <property type="match status" value="1"/>
</dbReference>